<protein>
    <submittedName>
        <fullName evidence="1">Uncharacterized protein</fullName>
    </submittedName>
</protein>
<reference evidence="1 2" key="1">
    <citation type="submission" date="2024-03" db="EMBL/GenBank/DDBJ databases">
        <title>The Acrasis kona genome and developmental transcriptomes reveal deep origins of eukaryotic multicellular pathways.</title>
        <authorList>
            <person name="Sheikh S."/>
            <person name="Fu C.-J."/>
            <person name="Brown M.W."/>
            <person name="Baldauf S.L."/>
        </authorList>
    </citation>
    <scope>NUCLEOTIDE SEQUENCE [LARGE SCALE GENOMIC DNA]</scope>
    <source>
        <strain evidence="1 2">ATCC MYA-3509</strain>
    </source>
</reference>
<proteinExistence type="predicted"/>
<name>A0AAW2YJQ7_9EUKA</name>
<dbReference type="AlphaFoldDB" id="A0AAW2YJQ7"/>
<evidence type="ECO:0000313" key="2">
    <source>
        <dbReference type="Proteomes" id="UP001431209"/>
    </source>
</evidence>
<accession>A0AAW2YJQ7</accession>
<comment type="caution">
    <text evidence="1">The sequence shown here is derived from an EMBL/GenBank/DDBJ whole genome shotgun (WGS) entry which is preliminary data.</text>
</comment>
<evidence type="ECO:0000313" key="1">
    <source>
        <dbReference type="EMBL" id="KAL0477372.1"/>
    </source>
</evidence>
<organism evidence="1 2">
    <name type="scientific">Acrasis kona</name>
    <dbReference type="NCBI Taxonomy" id="1008807"/>
    <lineage>
        <taxon>Eukaryota</taxon>
        <taxon>Discoba</taxon>
        <taxon>Heterolobosea</taxon>
        <taxon>Tetramitia</taxon>
        <taxon>Eutetramitia</taxon>
        <taxon>Acrasidae</taxon>
        <taxon>Acrasis</taxon>
    </lineage>
</organism>
<gene>
    <name evidence="1" type="ORF">AKO1_005768</name>
</gene>
<dbReference type="Proteomes" id="UP001431209">
    <property type="component" value="Unassembled WGS sequence"/>
</dbReference>
<dbReference type="EMBL" id="JAOPGA020000167">
    <property type="protein sequence ID" value="KAL0477372.1"/>
    <property type="molecule type" value="Genomic_DNA"/>
</dbReference>
<keyword evidence="2" id="KW-1185">Reference proteome</keyword>
<sequence length="73" mass="8516">MNQFNQQLQIISSIHNPPSHTMYHSQIHPSYHQRSTIHPQLLLGHKRIQSFHPQQLQINSTSPTTLIMTLHSQ</sequence>